<dbReference type="PROSITE" id="PS50887">
    <property type="entry name" value="GGDEF"/>
    <property type="match status" value="1"/>
</dbReference>
<dbReference type="PANTHER" id="PTHR45138:SF9">
    <property type="entry name" value="DIGUANYLATE CYCLASE DGCM-RELATED"/>
    <property type="match status" value="1"/>
</dbReference>
<evidence type="ECO:0000256" key="1">
    <source>
        <dbReference type="ARBA" id="ARBA00012528"/>
    </source>
</evidence>
<dbReference type="EMBL" id="BMYZ01000004">
    <property type="protein sequence ID" value="GGY85879.1"/>
    <property type="molecule type" value="Genomic_DNA"/>
</dbReference>
<name>A0ABQ3BAE7_9GAMM</name>
<feature type="coiled-coil region" evidence="3">
    <location>
        <begin position="400"/>
        <end position="427"/>
    </location>
</feature>
<dbReference type="EC" id="2.7.7.65" evidence="1"/>
<evidence type="ECO:0000256" key="4">
    <source>
        <dbReference type="SAM" id="MobiDB-lite"/>
    </source>
</evidence>
<dbReference type="PANTHER" id="PTHR45138">
    <property type="entry name" value="REGULATORY COMPONENTS OF SENSORY TRANSDUCTION SYSTEM"/>
    <property type="match status" value="1"/>
</dbReference>
<feature type="domain" description="GGDEF" evidence="5">
    <location>
        <begin position="465"/>
        <end position="595"/>
    </location>
</feature>
<protein>
    <recommendedName>
        <fullName evidence="1">diguanylate cyclase</fullName>
        <ecNumber evidence="1">2.7.7.65</ecNumber>
    </recommendedName>
</protein>
<evidence type="ECO:0000256" key="3">
    <source>
        <dbReference type="SAM" id="Coils"/>
    </source>
</evidence>
<dbReference type="Pfam" id="PF00990">
    <property type="entry name" value="GGDEF"/>
    <property type="match status" value="1"/>
</dbReference>
<dbReference type="Gene3D" id="3.30.70.270">
    <property type="match status" value="1"/>
</dbReference>
<evidence type="ECO:0000256" key="2">
    <source>
        <dbReference type="ARBA" id="ARBA00034247"/>
    </source>
</evidence>
<dbReference type="Proteomes" id="UP000619761">
    <property type="component" value="Unassembled WGS sequence"/>
</dbReference>
<dbReference type="RefSeq" id="WP_189420757.1">
    <property type="nucleotide sequence ID" value="NZ_BMYZ01000004.1"/>
</dbReference>
<organism evidence="6 7">
    <name type="scientific">Cellvibrio zantedeschiae</name>
    <dbReference type="NCBI Taxonomy" id="1237077"/>
    <lineage>
        <taxon>Bacteria</taxon>
        <taxon>Pseudomonadati</taxon>
        <taxon>Pseudomonadota</taxon>
        <taxon>Gammaproteobacteria</taxon>
        <taxon>Cellvibrionales</taxon>
        <taxon>Cellvibrionaceae</taxon>
        <taxon>Cellvibrio</taxon>
    </lineage>
</organism>
<dbReference type="InterPro" id="IPR050469">
    <property type="entry name" value="Diguanylate_Cyclase"/>
</dbReference>
<comment type="catalytic activity">
    <reaction evidence="2">
        <text>2 GTP = 3',3'-c-di-GMP + 2 diphosphate</text>
        <dbReference type="Rhea" id="RHEA:24898"/>
        <dbReference type="ChEBI" id="CHEBI:33019"/>
        <dbReference type="ChEBI" id="CHEBI:37565"/>
        <dbReference type="ChEBI" id="CHEBI:58805"/>
        <dbReference type="EC" id="2.7.7.65"/>
    </reaction>
</comment>
<gene>
    <name evidence="6" type="ORF">GCM10011613_33590</name>
</gene>
<sequence length="595" mass="66451">MVDRSDDKNGNWREKYLDALDQQEQIEKSLAVQQELLRRALVRVSVVADGQDDALDGILSQLRERMRGSITGDISSLIARLDEVALNFEQHREQNALDVRTSLMETVKPLQALDLTRGVKKEISQYLAQLPERSKKVRLYPALLQQLASIQQQALKEIEQPKTGFLQKILGTQSAAKSEEKAASDSEKNNSIESTETAPDSEISAVFAAPVAAANYAEIKGELTSTSPAGYASYDTNSAPRQIPIAGELPQKFVEQITQVINQFLVGLEKEAPMVKKVQVIRERLSAATTADAFIKTLEELRDLMMQSYLSANQAFATYLKNVNQELADIYSLVGGAVESESSRRSASENLQSSVRKEMETLESNAESATDLAQLKNLVQSQIGNIRQALDHFQHSEQAQGQLTNQLEALATKIKVMEEEAEKSRSVLEKQRYKALHDPLTELPNREYYNERANYEYHRWQRYSRPLTLAVFDIDHFKKINDSHGHQAGDRVLKVIGRSVAKRLREVDFFCRFGGEEFVAIMPETNLAEAMPVLDTIRAAIANAAFNYKEQPISITLSIGATEFKAGDDLEIAFARADEALYAAKSSGRNCIKSS</sequence>
<keyword evidence="3" id="KW-0175">Coiled coil</keyword>
<accession>A0ABQ3BAE7</accession>
<reference evidence="7" key="1">
    <citation type="journal article" date="2019" name="Int. J. Syst. Evol. Microbiol.">
        <title>The Global Catalogue of Microorganisms (GCM) 10K type strain sequencing project: providing services to taxonomists for standard genome sequencing and annotation.</title>
        <authorList>
            <consortium name="The Broad Institute Genomics Platform"/>
            <consortium name="The Broad Institute Genome Sequencing Center for Infectious Disease"/>
            <person name="Wu L."/>
            <person name="Ma J."/>
        </authorList>
    </citation>
    <scope>NUCLEOTIDE SEQUENCE [LARGE SCALE GENOMIC DNA]</scope>
    <source>
        <strain evidence="7">KCTC 32239</strain>
    </source>
</reference>
<dbReference type="CDD" id="cd01949">
    <property type="entry name" value="GGDEF"/>
    <property type="match status" value="1"/>
</dbReference>
<dbReference type="InterPro" id="IPR000160">
    <property type="entry name" value="GGDEF_dom"/>
</dbReference>
<dbReference type="Pfam" id="PF20975">
    <property type="entry name" value="DGCcoil"/>
    <property type="match status" value="1"/>
</dbReference>
<dbReference type="InterPro" id="IPR048516">
    <property type="entry name" value="DGCcoil"/>
</dbReference>
<evidence type="ECO:0000313" key="7">
    <source>
        <dbReference type="Proteomes" id="UP000619761"/>
    </source>
</evidence>
<comment type="caution">
    <text evidence="6">The sequence shown here is derived from an EMBL/GenBank/DDBJ whole genome shotgun (WGS) entry which is preliminary data.</text>
</comment>
<proteinExistence type="predicted"/>
<evidence type="ECO:0000259" key="5">
    <source>
        <dbReference type="PROSITE" id="PS50887"/>
    </source>
</evidence>
<feature type="compositionally biased region" description="Basic and acidic residues" evidence="4">
    <location>
        <begin position="177"/>
        <end position="190"/>
    </location>
</feature>
<dbReference type="SMART" id="SM00267">
    <property type="entry name" value="GGDEF"/>
    <property type="match status" value="1"/>
</dbReference>
<dbReference type="InterPro" id="IPR029787">
    <property type="entry name" value="Nucleotide_cyclase"/>
</dbReference>
<keyword evidence="7" id="KW-1185">Reference proteome</keyword>
<evidence type="ECO:0000313" key="6">
    <source>
        <dbReference type="EMBL" id="GGY85879.1"/>
    </source>
</evidence>
<dbReference type="NCBIfam" id="TIGR00254">
    <property type="entry name" value="GGDEF"/>
    <property type="match status" value="1"/>
</dbReference>
<dbReference type="SUPFAM" id="SSF55073">
    <property type="entry name" value="Nucleotide cyclase"/>
    <property type="match status" value="1"/>
</dbReference>
<dbReference type="InterPro" id="IPR043128">
    <property type="entry name" value="Rev_trsase/Diguanyl_cyclase"/>
</dbReference>
<feature type="region of interest" description="Disordered" evidence="4">
    <location>
        <begin position="177"/>
        <end position="199"/>
    </location>
</feature>